<sequence length="244" mass="25729">MKRNLVIAAITAAALIGGGTYTAVAMGGDDSRGTTGTATPPAPVAQLGTGSDDSGNDILDDSQDDSQDRGKDSTVKRQPAAGSGTGLTASEAAAAALKEYPGAVASVERGDDGERHWEIDLFGKDSRVHELRVDAATGTVRVDRDDDGDDDHRDDRAALRAASVDVHRAMAAALASVPGTVTSAEIDDDHNGRWEIDVRGEDGRTHELNVHAKTGKVTVDRDDDSRDDHGDDDGRDDHEDRYDD</sequence>
<accession>A0ACD4ZKF0</accession>
<keyword evidence="2" id="KW-1185">Reference proteome</keyword>
<organism evidence="1 2">
    <name type="scientific">Streptomyces scopuliridis</name>
    <dbReference type="NCBI Taxonomy" id="452529"/>
    <lineage>
        <taxon>Bacteria</taxon>
        <taxon>Bacillati</taxon>
        <taxon>Actinomycetota</taxon>
        <taxon>Actinomycetes</taxon>
        <taxon>Kitasatosporales</taxon>
        <taxon>Streptomycetaceae</taxon>
        <taxon>Streptomyces</taxon>
    </lineage>
</organism>
<dbReference type="Proteomes" id="UP001348369">
    <property type="component" value="Chromosome"/>
</dbReference>
<gene>
    <name evidence="1" type="ORF">OG835_11835</name>
</gene>
<name>A0ACD4ZKF0_9ACTN</name>
<protein>
    <submittedName>
        <fullName evidence="1">PepSY domain-containing protein</fullName>
    </submittedName>
</protein>
<evidence type="ECO:0000313" key="2">
    <source>
        <dbReference type="Proteomes" id="UP001348369"/>
    </source>
</evidence>
<dbReference type="EMBL" id="CP109109">
    <property type="protein sequence ID" value="WSB97636.1"/>
    <property type="molecule type" value="Genomic_DNA"/>
</dbReference>
<evidence type="ECO:0000313" key="1">
    <source>
        <dbReference type="EMBL" id="WSB97636.1"/>
    </source>
</evidence>
<reference evidence="1" key="1">
    <citation type="submission" date="2022-10" db="EMBL/GenBank/DDBJ databases">
        <title>The complete genomes of actinobacterial strains from the NBC collection.</title>
        <authorList>
            <person name="Joergensen T.S."/>
            <person name="Alvarez Arevalo M."/>
            <person name="Sterndorff E.B."/>
            <person name="Faurdal D."/>
            <person name="Vuksanovic O."/>
            <person name="Mourched A.-S."/>
            <person name="Charusanti P."/>
            <person name="Shaw S."/>
            <person name="Blin K."/>
            <person name="Weber T."/>
        </authorList>
    </citation>
    <scope>NUCLEOTIDE SEQUENCE</scope>
    <source>
        <strain evidence="1">NBC 01771</strain>
    </source>
</reference>
<proteinExistence type="predicted"/>